<evidence type="ECO:0000256" key="1">
    <source>
        <dbReference type="SAM" id="Phobius"/>
    </source>
</evidence>
<keyword evidence="1" id="KW-0472">Membrane</keyword>
<evidence type="ECO:0000313" key="3">
    <source>
        <dbReference type="Proteomes" id="UP001499851"/>
    </source>
</evidence>
<organism evidence="2 3">
    <name type="scientific">Glycomyces endophyticus</name>
    <dbReference type="NCBI Taxonomy" id="480996"/>
    <lineage>
        <taxon>Bacteria</taxon>
        <taxon>Bacillati</taxon>
        <taxon>Actinomycetota</taxon>
        <taxon>Actinomycetes</taxon>
        <taxon>Glycomycetales</taxon>
        <taxon>Glycomycetaceae</taxon>
        <taxon>Glycomyces</taxon>
    </lineage>
</organism>
<feature type="transmembrane region" description="Helical" evidence="1">
    <location>
        <begin position="7"/>
        <end position="31"/>
    </location>
</feature>
<feature type="transmembrane region" description="Helical" evidence="1">
    <location>
        <begin position="69"/>
        <end position="90"/>
    </location>
</feature>
<evidence type="ECO:0000313" key="2">
    <source>
        <dbReference type="EMBL" id="GAA1689782.1"/>
    </source>
</evidence>
<protein>
    <submittedName>
        <fullName evidence="2">Uncharacterized protein</fullName>
    </submittedName>
</protein>
<name>A0ABN2HLX8_9ACTN</name>
<reference evidence="2 3" key="1">
    <citation type="journal article" date="2019" name="Int. J. Syst. Evol. Microbiol.">
        <title>The Global Catalogue of Microorganisms (GCM) 10K type strain sequencing project: providing services to taxonomists for standard genome sequencing and annotation.</title>
        <authorList>
            <consortium name="The Broad Institute Genomics Platform"/>
            <consortium name="The Broad Institute Genome Sequencing Center for Infectious Disease"/>
            <person name="Wu L."/>
            <person name="Ma J."/>
        </authorList>
    </citation>
    <scope>NUCLEOTIDE SEQUENCE [LARGE SCALE GENOMIC DNA]</scope>
    <source>
        <strain evidence="2 3">JCM 16001</strain>
    </source>
</reference>
<keyword evidence="1" id="KW-0812">Transmembrane</keyword>
<dbReference type="EMBL" id="BAAAQF010000022">
    <property type="protein sequence ID" value="GAA1689782.1"/>
    <property type="molecule type" value="Genomic_DNA"/>
</dbReference>
<dbReference type="Proteomes" id="UP001499851">
    <property type="component" value="Unassembled WGS sequence"/>
</dbReference>
<keyword evidence="1" id="KW-1133">Transmembrane helix</keyword>
<keyword evidence="3" id="KW-1185">Reference proteome</keyword>
<sequence length="106" mass="11488">MKKFRIIVVSLGSSLVITLAATVVALMLLMFSTSGDEPVRKTALFDAVYFEVTEATADTTSVTMGVDGFVPLLVVFAVVAAFIALVQIILDALQTRRRHLLAQRSE</sequence>
<accession>A0ABN2HLX8</accession>
<comment type="caution">
    <text evidence="2">The sequence shown here is derived from an EMBL/GenBank/DDBJ whole genome shotgun (WGS) entry which is preliminary data.</text>
</comment>
<proteinExistence type="predicted"/>
<gene>
    <name evidence="2" type="ORF">GCM10009830_41730</name>
</gene>